<dbReference type="InterPro" id="IPR050698">
    <property type="entry name" value="MBL"/>
</dbReference>
<dbReference type="InterPro" id="IPR022712">
    <property type="entry name" value="Beta_Casp"/>
</dbReference>
<dbReference type="AlphaFoldDB" id="A0A7D5XFG8"/>
<dbReference type="KEGG" id="flt:Sv326_0978"/>
<dbReference type="EMBL" id="CP058998">
    <property type="protein sequence ID" value="QLJ53153.1"/>
    <property type="molecule type" value="Genomic_DNA"/>
</dbReference>
<dbReference type="PANTHER" id="PTHR11203:SF37">
    <property type="entry name" value="INTEGRATOR COMPLEX SUBUNIT 11"/>
    <property type="match status" value="1"/>
</dbReference>
<accession>A0A7D5XFG8</accession>
<evidence type="ECO:0000259" key="2">
    <source>
        <dbReference type="SMART" id="SM00849"/>
    </source>
</evidence>
<dbReference type="CDD" id="cd16295">
    <property type="entry name" value="TTHA0252-CPSF-like_MBL-fold"/>
    <property type="match status" value="1"/>
</dbReference>
<dbReference type="InterPro" id="IPR001279">
    <property type="entry name" value="Metallo-B-lactamas"/>
</dbReference>
<name>A0A7D5XFG8_FERL1</name>
<feature type="domain" description="Beta-Casp" evidence="3">
    <location>
        <begin position="231"/>
        <end position="354"/>
    </location>
</feature>
<keyword evidence="1" id="KW-0378">Hydrolase</keyword>
<dbReference type="InterPro" id="IPR011108">
    <property type="entry name" value="RMMBL"/>
</dbReference>
<dbReference type="GO" id="GO:0016787">
    <property type="term" value="F:hydrolase activity"/>
    <property type="evidence" value="ECO:0007669"/>
    <property type="project" value="UniProtKB-KW"/>
</dbReference>
<sequence>MGDFTDITFFGGANEVGRNCLLVEDGRANLLLDAGVKLGEKDEYPLISNDMVRRLHRIAISHTHLDHVGYLPHMYAKGCRAEVYSTKPTHDLTQLLLADYLRINRGMKFSNNDIIKAMKMWKMVEYGEVVGDKLKFSFHKSGHILGSSMVLIGGSSRLLFSSDVNDRETKLLDPGEKNLVAENLIIESTYGAPSDQLPTLKSASKMLCDSINRTIKKGGKVLIPSFAVGRAQEILFILESYMSSGVLEQVPIFVDGMILKANRIYRQNVIYARDEIQKRILMSDDDPFKSKFFHTPKTKDRSDVLKAGSAIIVSTSGMLTGGPVLHYLKKLAGDSNNLLILVGYQAEGTLGRKLLDGERRIMIDGREIELKMGVEQAHFSAHADYKGLLDIVRSMRKLKKVFVMHGEGEKPKKLGEAIQNMGYEVILPRNGESFRI</sequence>
<reference evidence="5" key="1">
    <citation type="submission" date="2020-07" db="EMBL/GenBank/DDBJ databases">
        <title>Metabolic diversity and evolutionary history of the archaeal phylum ###Micrarchaeota### uncovered from a freshwater lake metagenome.</title>
        <authorList>
            <person name="Kadnikov V.V."/>
            <person name="Savvichev A.S."/>
            <person name="Mardanov A.V."/>
            <person name="Beletsky A.V."/>
            <person name="Chupakov A.V."/>
            <person name="Kokryatskaya N.M."/>
            <person name="Pimenov N.V."/>
            <person name="Ravin N.V."/>
        </authorList>
    </citation>
    <scope>NUCLEOTIDE SEQUENCE [LARGE SCALE GENOMIC DNA]</scope>
</reference>
<dbReference type="SUPFAM" id="SSF56281">
    <property type="entry name" value="Metallo-hydrolase/oxidoreductase"/>
    <property type="match status" value="1"/>
</dbReference>
<dbReference type="GO" id="GO:0004521">
    <property type="term" value="F:RNA endonuclease activity"/>
    <property type="evidence" value="ECO:0007669"/>
    <property type="project" value="TreeGrafter"/>
</dbReference>
<feature type="domain" description="Metallo-beta-lactamase" evidence="2">
    <location>
        <begin position="17"/>
        <end position="219"/>
    </location>
</feature>
<dbReference type="Pfam" id="PF16661">
    <property type="entry name" value="Lactamase_B_6"/>
    <property type="match status" value="1"/>
</dbReference>
<dbReference type="Gene3D" id="3.40.50.10890">
    <property type="match status" value="1"/>
</dbReference>
<dbReference type="Proteomes" id="UP000510821">
    <property type="component" value="Chromosome"/>
</dbReference>
<dbReference type="SMART" id="SM01027">
    <property type="entry name" value="Beta-Casp"/>
    <property type="match status" value="1"/>
</dbReference>
<proteinExistence type="predicted"/>
<dbReference type="Gene3D" id="3.60.15.10">
    <property type="entry name" value="Ribonuclease Z/Hydroxyacylglutathione hydrolase-like"/>
    <property type="match status" value="1"/>
</dbReference>
<evidence type="ECO:0000256" key="1">
    <source>
        <dbReference type="ARBA" id="ARBA00022801"/>
    </source>
</evidence>
<dbReference type="InterPro" id="IPR036866">
    <property type="entry name" value="RibonucZ/Hydroxyglut_hydro"/>
</dbReference>
<dbReference type="Pfam" id="PF07521">
    <property type="entry name" value="RMMBL"/>
    <property type="match status" value="1"/>
</dbReference>
<evidence type="ECO:0000313" key="5">
    <source>
        <dbReference type="Proteomes" id="UP000510821"/>
    </source>
</evidence>
<organism evidence="4 5">
    <name type="scientific">Fermentimicrarchaeum limneticum</name>
    <dbReference type="NCBI Taxonomy" id="2795018"/>
    <lineage>
        <taxon>Archaea</taxon>
        <taxon>Candidatus Micrarchaeota</taxon>
        <taxon>Candidatus Fermentimicrarchaeales</taxon>
        <taxon>Candidatus Fermentimicrarchaeaceae</taxon>
        <taxon>Candidatus Fermentimicrarchaeum</taxon>
    </lineage>
</organism>
<protein>
    <submittedName>
        <fullName evidence="4">Metallo-beta-lactamase family protein, RNA-specific</fullName>
    </submittedName>
</protein>
<dbReference type="SMART" id="SM00849">
    <property type="entry name" value="Lactamase_B"/>
    <property type="match status" value="1"/>
</dbReference>
<evidence type="ECO:0000259" key="3">
    <source>
        <dbReference type="SMART" id="SM01027"/>
    </source>
</evidence>
<gene>
    <name evidence="4" type="ORF">Sv326_0978</name>
</gene>
<dbReference type="PANTHER" id="PTHR11203">
    <property type="entry name" value="CLEAVAGE AND POLYADENYLATION SPECIFICITY FACTOR FAMILY MEMBER"/>
    <property type="match status" value="1"/>
</dbReference>
<dbReference type="Pfam" id="PF10996">
    <property type="entry name" value="Beta-Casp"/>
    <property type="match status" value="1"/>
</dbReference>
<evidence type="ECO:0000313" key="4">
    <source>
        <dbReference type="EMBL" id="QLJ53153.1"/>
    </source>
</evidence>